<protein>
    <submittedName>
        <fullName evidence="5">Transcriptional regulator, AraC family</fullName>
    </submittedName>
</protein>
<dbReference type="EMBL" id="CP007547">
    <property type="protein sequence ID" value="AIL44736.1"/>
    <property type="molecule type" value="Genomic_DNA"/>
</dbReference>
<gene>
    <name evidence="5" type="ORF">BD94_0961</name>
</gene>
<dbReference type="SUPFAM" id="SSF51182">
    <property type="entry name" value="RmlC-like cupins"/>
    <property type="match status" value="1"/>
</dbReference>
<dbReference type="SMART" id="SM00342">
    <property type="entry name" value="HTH_ARAC"/>
    <property type="match status" value="1"/>
</dbReference>
<evidence type="ECO:0000313" key="5">
    <source>
        <dbReference type="EMBL" id="AIL44736.1"/>
    </source>
</evidence>
<accession>A0A077EAX0</accession>
<sequence>MSCSQNPINIDDIKKPYFVWFEDNWVHDDELHSHQKGQLVYVESGFQYLTVEGKIYLLPQNHAAWIPSGHIHKTNSHSEKIRLMIMFFDMEKDIPFYNEVSVFLVPPVLKEMIKYAEKWSKKIQEDPHETLFLKAMSNELPQFVARSLQLHISPPEDKRLCKAIDYLHEHYMEDLSMEDLSEIAALSLRTLERIFKKETGLTLSKYQQMLRIIKSLELLSDQQWTISEIAFKTGYKSLQAYTNSFFSVMQYRPSEFLKKLV</sequence>
<evidence type="ECO:0000256" key="1">
    <source>
        <dbReference type="ARBA" id="ARBA00023015"/>
    </source>
</evidence>
<dbReference type="eggNOG" id="COG4977">
    <property type="taxonomic scope" value="Bacteria"/>
</dbReference>
<keyword evidence="3" id="KW-0804">Transcription</keyword>
<keyword evidence="1" id="KW-0805">Transcription regulation</keyword>
<dbReference type="InterPro" id="IPR018060">
    <property type="entry name" value="HTH_AraC"/>
</dbReference>
<dbReference type="Pfam" id="PF12833">
    <property type="entry name" value="HTH_18"/>
    <property type="match status" value="1"/>
</dbReference>
<dbReference type="InterPro" id="IPR009057">
    <property type="entry name" value="Homeodomain-like_sf"/>
</dbReference>
<feature type="domain" description="HTH araC/xylS-type" evidence="4">
    <location>
        <begin position="161"/>
        <end position="259"/>
    </location>
</feature>
<dbReference type="InterPro" id="IPR014710">
    <property type="entry name" value="RmlC-like_jellyroll"/>
</dbReference>
<evidence type="ECO:0000256" key="3">
    <source>
        <dbReference type="ARBA" id="ARBA00023163"/>
    </source>
</evidence>
<dbReference type="RefSeq" id="WP_024565321.1">
    <property type="nucleotide sequence ID" value="NZ_CP007547.1"/>
</dbReference>
<dbReference type="InterPro" id="IPR011051">
    <property type="entry name" value="RmlC_Cupin_sf"/>
</dbReference>
<evidence type="ECO:0000256" key="2">
    <source>
        <dbReference type="ARBA" id="ARBA00023125"/>
    </source>
</evidence>
<dbReference type="PANTHER" id="PTHR11019:SF199">
    <property type="entry name" value="HTH-TYPE TRANSCRIPTIONAL REGULATOR NIMR"/>
    <property type="match status" value="1"/>
</dbReference>
<dbReference type="Gene3D" id="2.60.120.10">
    <property type="entry name" value="Jelly Rolls"/>
    <property type="match status" value="1"/>
</dbReference>
<evidence type="ECO:0000259" key="4">
    <source>
        <dbReference type="PROSITE" id="PS01124"/>
    </source>
</evidence>
<reference evidence="5" key="2">
    <citation type="journal article" date="2015" name="Genome Biol. Evol.">
        <title>Complete Genome Sequence and Transcriptomic Analysis of the Novel Pathogen Elizabethkingia anophelis in Response to Oxidative Stress.</title>
        <authorList>
            <person name="Li Y."/>
            <person name="Liu Y."/>
            <person name="Chew S.C."/>
            <person name="Tay M."/>
            <person name="Salido M.M."/>
            <person name="Teo J."/>
            <person name="Lauro F.M."/>
            <person name="Givskov M."/>
            <person name="Yang L."/>
        </authorList>
    </citation>
    <scope>NUCLEOTIDE SEQUENCE</scope>
    <source>
        <strain evidence="5">NUHP1</strain>
    </source>
</reference>
<dbReference type="GO" id="GO:0003700">
    <property type="term" value="F:DNA-binding transcription factor activity"/>
    <property type="evidence" value="ECO:0007669"/>
    <property type="project" value="InterPro"/>
</dbReference>
<organism evidence="5 6">
    <name type="scientific">Elizabethkingia anophelis NUHP1</name>
    <dbReference type="NCBI Taxonomy" id="1338011"/>
    <lineage>
        <taxon>Bacteria</taxon>
        <taxon>Pseudomonadati</taxon>
        <taxon>Bacteroidota</taxon>
        <taxon>Flavobacteriia</taxon>
        <taxon>Flavobacteriales</taxon>
        <taxon>Weeksellaceae</taxon>
        <taxon>Elizabethkingia</taxon>
    </lineage>
</organism>
<dbReference type="STRING" id="1338011.BD94_0961"/>
<dbReference type="GO" id="GO:0043565">
    <property type="term" value="F:sequence-specific DNA binding"/>
    <property type="evidence" value="ECO:0007669"/>
    <property type="project" value="InterPro"/>
</dbReference>
<proteinExistence type="predicted"/>
<dbReference type="Proteomes" id="UP000028933">
    <property type="component" value="Chromosome"/>
</dbReference>
<reference evidence="5" key="1">
    <citation type="journal article" date="2013" name="Lancet">
        <title>First case of E anophelis outbreak in an intensive-care unit.</title>
        <authorList>
            <person name="Teo J."/>
            <person name="Tan S.Y."/>
            <person name="Tay M."/>
            <person name="Ding Y."/>
            <person name="Kjelleberg S."/>
            <person name="Givskov M."/>
            <person name="Lin R.T."/>
            <person name="Yang L."/>
        </authorList>
    </citation>
    <scope>NUCLEOTIDE SEQUENCE [LARGE SCALE GENOMIC DNA]</scope>
    <source>
        <strain evidence="5">NUHP1</strain>
    </source>
</reference>
<evidence type="ECO:0000313" key="6">
    <source>
        <dbReference type="Proteomes" id="UP000028933"/>
    </source>
</evidence>
<dbReference type="SUPFAM" id="SSF46689">
    <property type="entry name" value="Homeodomain-like"/>
    <property type="match status" value="1"/>
</dbReference>
<dbReference type="Pfam" id="PF02311">
    <property type="entry name" value="AraC_binding"/>
    <property type="match status" value="1"/>
</dbReference>
<dbReference type="InterPro" id="IPR003313">
    <property type="entry name" value="AraC-bd"/>
</dbReference>
<dbReference type="Gene3D" id="1.10.10.60">
    <property type="entry name" value="Homeodomain-like"/>
    <property type="match status" value="2"/>
</dbReference>
<dbReference type="PANTHER" id="PTHR11019">
    <property type="entry name" value="HTH-TYPE TRANSCRIPTIONAL REGULATOR NIMR"/>
    <property type="match status" value="1"/>
</dbReference>
<dbReference type="AlphaFoldDB" id="A0A077EAX0"/>
<dbReference type="KEGG" id="eao:BD94_0961"/>
<dbReference type="HOGENOM" id="CLU_000445_87_1_10"/>
<dbReference type="PROSITE" id="PS01124">
    <property type="entry name" value="HTH_ARAC_FAMILY_2"/>
    <property type="match status" value="1"/>
</dbReference>
<name>A0A077EAX0_9FLAO</name>
<keyword evidence="2" id="KW-0238">DNA-binding</keyword>